<sequence>MMETKVAVFKGKQVRKILFKNEWYFSIIDIIEVLTDSEKPRDYWYRMKQREKEASGIELSTFCRRLKLESTDGKKYLERKTRKKVVTPENYLEISQKEKKRLPKSKKYLNE</sequence>
<dbReference type="Proteomes" id="UP000603434">
    <property type="component" value="Unassembled WGS sequence"/>
</dbReference>
<name>A0A8J6NLJ5_9BACT</name>
<accession>A0A8J6NLJ5</accession>
<dbReference type="AlphaFoldDB" id="A0A8J6NLJ5"/>
<evidence type="ECO:0000313" key="2">
    <source>
        <dbReference type="Proteomes" id="UP000603434"/>
    </source>
</evidence>
<gene>
    <name evidence="1" type="ORF">H8E23_01345</name>
</gene>
<proteinExistence type="predicted"/>
<protein>
    <recommendedName>
        <fullName evidence="3">Phage antirepressor protein</fullName>
    </recommendedName>
</protein>
<reference evidence="1 2" key="1">
    <citation type="submission" date="2020-08" db="EMBL/GenBank/DDBJ databases">
        <title>Bridging the membrane lipid divide: bacteria of the FCB group superphylum have the potential to synthesize archaeal ether lipids.</title>
        <authorList>
            <person name="Villanueva L."/>
            <person name="Von Meijenfeldt F.A.B."/>
            <person name="Westbye A.B."/>
            <person name="Yadav S."/>
            <person name="Hopmans E.C."/>
            <person name="Dutilh B.E."/>
            <person name="Sinninghe Damste J.S."/>
        </authorList>
    </citation>
    <scope>NUCLEOTIDE SEQUENCE [LARGE SCALE GENOMIC DNA]</scope>
    <source>
        <strain evidence="1">NIOZ-UU30</strain>
    </source>
</reference>
<evidence type="ECO:0000313" key="1">
    <source>
        <dbReference type="EMBL" id="MBC8360029.1"/>
    </source>
</evidence>
<organism evidence="1 2">
    <name type="scientific">Candidatus Desulfatibia profunda</name>
    <dbReference type="NCBI Taxonomy" id="2841695"/>
    <lineage>
        <taxon>Bacteria</taxon>
        <taxon>Pseudomonadati</taxon>
        <taxon>Thermodesulfobacteriota</taxon>
        <taxon>Desulfobacteria</taxon>
        <taxon>Desulfobacterales</taxon>
        <taxon>Desulfobacterales incertae sedis</taxon>
        <taxon>Candidatus Desulfatibia</taxon>
    </lineage>
</organism>
<evidence type="ECO:0008006" key="3">
    <source>
        <dbReference type="Google" id="ProtNLM"/>
    </source>
</evidence>
<comment type="caution">
    <text evidence="1">The sequence shown here is derived from an EMBL/GenBank/DDBJ whole genome shotgun (WGS) entry which is preliminary data.</text>
</comment>
<dbReference type="EMBL" id="JACNJH010000058">
    <property type="protein sequence ID" value="MBC8360029.1"/>
    <property type="molecule type" value="Genomic_DNA"/>
</dbReference>